<keyword evidence="6 12" id="KW-0418">Kinase</keyword>
<dbReference type="InterPro" id="IPR050629">
    <property type="entry name" value="STE20/SPS1-PAK"/>
</dbReference>
<evidence type="ECO:0000259" key="11">
    <source>
        <dbReference type="PROSITE" id="PS50011"/>
    </source>
</evidence>
<name>A0A317SQU7_9PEZI</name>
<accession>A0A317SQU7</accession>
<feature type="domain" description="Protein kinase" evidence="11">
    <location>
        <begin position="1"/>
        <end position="253"/>
    </location>
</feature>
<feature type="region of interest" description="Disordered" evidence="10">
    <location>
        <begin position="1"/>
        <end position="23"/>
    </location>
</feature>
<evidence type="ECO:0000256" key="1">
    <source>
        <dbReference type="ARBA" id="ARBA00008874"/>
    </source>
</evidence>
<evidence type="ECO:0000313" key="12">
    <source>
        <dbReference type="EMBL" id="PWW76150.1"/>
    </source>
</evidence>
<dbReference type="SUPFAM" id="SSF56112">
    <property type="entry name" value="Protein kinase-like (PK-like)"/>
    <property type="match status" value="1"/>
</dbReference>
<comment type="similarity">
    <text evidence="1">Belongs to the protein kinase superfamily. STE Ser/Thr protein kinase family. STE20 subfamily.</text>
</comment>
<evidence type="ECO:0000256" key="8">
    <source>
        <dbReference type="ARBA" id="ARBA00047899"/>
    </source>
</evidence>
<dbReference type="CDD" id="cd06609">
    <property type="entry name" value="STKc_MST3_like"/>
    <property type="match status" value="1"/>
</dbReference>
<feature type="region of interest" description="Disordered" evidence="10">
    <location>
        <begin position="437"/>
        <end position="533"/>
    </location>
</feature>
<keyword evidence="4" id="KW-0808">Transferase</keyword>
<dbReference type="InterPro" id="IPR000719">
    <property type="entry name" value="Prot_kinase_dom"/>
</dbReference>
<feature type="compositionally biased region" description="Basic and acidic residues" evidence="10">
    <location>
        <begin position="377"/>
        <end position="386"/>
    </location>
</feature>
<feature type="region of interest" description="Disordered" evidence="10">
    <location>
        <begin position="277"/>
        <end position="307"/>
    </location>
</feature>
<feature type="compositionally biased region" description="Pro residues" evidence="10">
    <location>
        <begin position="468"/>
        <end position="486"/>
    </location>
</feature>
<comment type="catalytic activity">
    <reaction evidence="9">
        <text>L-seryl-[protein] + ATP = O-phospho-L-seryl-[protein] + ADP + H(+)</text>
        <dbReference type="Rhea" id="RHEA:17989"/>
        <dbReference type="Rhea" id="RHEA-COMP:9863"/>
        <dbReference type="Rhea" id="RHEA-COMP:11604"/>
        <dbReference type="ChEBI" id="CHEBI:15378"/>
        <dbReference type="ChEBI" id="CHEBI:29999"/>
        <dbReference type="ChEBI" id="CHEBI:30616"/>
        <dbReference type="ChEBI" id="CHEBI:83421"/>
        <dbReference type="ChEBI" id="CHEBI:456216"/>
        <dbReference type="EC" id="2.7.11.1"/>
    </reaction>
</comment>
<evidence type="ECO:0000256" key="6">
    <source>
        <dbReference type="ARBA" id="ARBA00022777"/>
    </source>
</evidence>
<dbReference type="EMBL" id="PYWC01000036">
    <property type="protein sequence ID" value="PWW76150.1"/>
    <property type="molecule type" value="Genomic_DNA"/>
</dbReference>
<evidence type="ECO:0000256" key="9">
    <source>
        <dbReference type="ARBA" id="ARBA00048679"/>
    </source>
</evidence>
<comment type="catalytic activity">
    <reaction evidence="8">
        <text>L-threonyl-[protein] + ATP = O-phospho-L-threonyl-[protein] + ADP + H(+)</text>
        <dbReference type="Rhea" id="RHEA:46608"/>
        <dbReference type="Rhea" id="RHEA-COMP:11060"/>
        <dbReference type="Rhea" id="RHEA-COMP:11605"/>
        <dbReference type="ChEBI" id="CHEBI:15378"/>
        <dbReference type="ChEBI" id="CHEBI:30013"/>
        <dbReference type="ChEBI" id="CHEBI:30616"/>
        <dbReference type="ChEBI" id="CHEBI:61977"/>
        <dbReference type="ChEBI" id="CHEBI:456216"/>
        <dbReference type="EC" id="2.7.11.1"/>
    </reaction>
</comment>
<keyword evidence="13" id="KW-1185">Reference proteome</keyword>
<evidence type="ECO:0000256" key="10">
    <source>
        <dbReference type="SAM" id="MobiDB-lite"/>
    </source>
</evidence>
<keyword evidence="5" id="KW-0547">Nucleotide-binding</keyword>
<feature type="compositionally biased region" description="Polar residues" evidence="10">
    <location>
        <begin position="1"/>
        <end position="10"/>
    </location>
</feature>
<evidence type="ECO:0000256" key="3">
    <source>
        <dbReference type="ARBA" id="ARBA00022527"/>
    </source>
</evidence>
<dbReference type="PANTHER" id="PTHR48012:SF10">
    <property type="entry name" value="FI20177P1"/>
    <property type="match status" value="1"/>
</dbReference>
<feature type="region of interest" description="Disordered" evidence="10">
    <location>
        <begin position="346"/>
        <end position="386"/>
    </location>
</feature>
<dbReference type="Pfam" id="PF00069">
    <property type="entry name" value="Pkinase"/>
    <property type="match status" value="1"/>
</dbReference>
<dbReference type="PANTHER" id="PTHR48012">
    <property type="entry name" value="STERILE20-LIKE KINASE, ISOFORM B-RELATED"/>
    <property type="match status" value="1"/>
</dbReference>
<dbReference type="Proteomes" id="UP000246991">
    <property type="component" value="Unassembled WGS sequence"/>
</dbReference>
<evidence type="ECO:0000256" key="7">
    <source>
        <dbReference type="ARBA" id="ARBA00022840"/>
    </source>
</evidence>
<dbReference type="EC" id="2.7.11.1" evidence="2"/>
<evidence type="ECO:0000256" key="5">
    <source>
        <dbReference type="ARBA" id="ARBA00022741"/>
    </source>
</evidence>
<keyword evidence="3" id="KW-0723">Serine/threonine-protein kinase</keyword>
<gene>
    <name evidence="12" type="ORF">C7212DRAFT_351672</name>
</gene>
<dbReference type="GO" id="GO:0005524">
    <property type="term" value="F:ATP binding"/>
    <property type="evidence" value="ECO:0007669"/>
    <property type="project" value="UniProtKB-KW"/>
</dbReference>
<dbReference type="Gene3D" id="1.10.510.10">
    <property type="entry name" value="Transferase(Phosphotransferase) domain 1"/>
    <property type="match status" value="1"/>
</dbReference>
<evidence type="ECO:0000313" key="13">
    <source>
        <dbReference type="Proteomes" id="UP000246991"/>
    </source>
</evidence>
<dbReference type="InterPro" id="IPR011009">
    <property type="entry name" value="Kinase-like_dom_sf"/>
</dbReference>
<reference evidence="12 13" key="1">
    <citation type="submission" date="2018-03" db="EMBL/GenBank/DDBJ databases">
        <title>Genomes of Pezizomycetes fungi and the evolution of truffles.</title>
        <authorList>
            <person name="Murat C."/>
            <person name="Payen T."/>
            <person name="Noel B."/>
            <person name="Kuo A."/>
            <person name="Martin F.M."/>
        </authorList>
    </citation>
    <scope>NUCLEOTIDE SEQUENCE [LARGE SCALE GENOMIC DNA]</scope>
    <source>
        <strain evidence="12">091103-1</strain>
    </source>
</reference>
<dbReference type="AlphaFoldDB" id="A0A317SQU7"/>
<organism evidence="12 13">
    <name type="scientific">Tuber magnatum</name>
    <name type="common">white Piedmont truffle</name>
    <dbReference type="NCBI Taxonomy" id="42249"/>
    <lineage>
        <taxon>Eukaryota</taxon>
        <taxon>Fungi</taxon>
        <taxon>Dikarya</taxon>
        <taxon>Ascomycota</taxon>
        <taxon>Pezizomycotina</taxon>
        <taxon>Pezizomycetes</taxon>
        <taxon>Pezizales</taxon>
        <taxon>Tuberaceae</taxon>
        <taxon>Tuber</taxon>
    </lineage>
</organism>
<dbReference type="SMART" id="SM00220">
    <property type="entry name" value="S_TKc"/>
    <property type="match status" value="1"/>
</dbReference>
<protein>
    <recommendedName>
        <fullName evidence="2">non-specific serine/threonine protein kinase</fullName>
        <ecNumber evidence="2">2.7.11.1</ecNumber>
    </recommendedName>
</protein>
<feature type="compositionally biased region" description="Polar residues" evidence="10">
    <location>
        <begin position="562"/>
        <end position="575"/>
    </location>
</feature>
<dbReference type="GO" id="GO:0005737">
    <property type="term" value="C:cytoplasm"/>
    <property type="evidence" value="ECO:0007669"/>
    <property type="project" value="TreeGrafter"/>
</dbReference>
<comment type="caution">
    <text evidence="12">The sequence shown here is derived from an EMBL/GenBank/DDBJ whole genome shotgun (WGS) entry which is preliminary data.</text>
</comment>
<feature type="compositionally biased region" description="Low complexity" evidence="10">
    <location>
        <begin position="492"/>
        <end position="501"/>
    </location>
</feature>
<sequence>MASSRYSTKSYRGGVGGDEGVDKRSGQSVAIKVIDVENAEDEVDDIIQEINILSELHSPYVTKYYGSYLKGSDLWIIMEYCSGGSCGDLMKPGVIAEDYITIIIRELLMGLEYLHSDNKLHRDIKAANVLLGSNGQVKLADFGVSGQLTATMTKKNTFVGTPFWMAPEVIKQSGYDQKADIWSLGITAIELALGEPPYSDIHPMKVLFLIPKNPPPVLEGNFSDKFKEFVSLCLQRDPRDRPTAKDLLRHPFVRRAKKTTYLTELIERHERWVIENGNKNKNMEDDASSKMDGTMDSRSTDDSDAESDLWDFGTVRAVGGSRNPGLSNLSAAAANMRYVAQSIDQDYGEQAGSKQKPQPQPISPPRRPNFPPAQTPRQREASADDTNRSIQAELVQDMSWMNLVRNQGPVNGIVSVPAPVPMSKGFPPLHPPFHPPQMARQSSNDIAQEQMRRQMQHQQMQPHKIPAIGPPPGLHHPQLQQPPQPPSHHHINNGINHHQLPQLPPPQQHQQHGPRQAVPNHKEATPEPPDLTALDGVILPALEAALQRRTYHLQSAIRKAQHSSSATARQTAQEKQQAHDRLKRLVIKAAGIFREIEEWDSTAPVGMGGEVNGFLEGFLEEVLVRVEAEEDDGNNNNVAREGESRRW</sequence>
<feature type="compositionally biased region" description="Pro residues" evidence="10">
    <location>
        <begin position="358"/>
        <end position="374"/>
    </location>
</feature>
<feature type="region of interest" description="Disordered" evidence="10">
    <location>
        <begin position="560"/>
        <end position="579"/>
    </location>
</feature>
<dbReference type="FunFam" id="1.10.510.10:FF:000499">
    <property type="entry name" value="Serine/threonine-protein kinase KIC1"/>
    <property type="match status" value="1"/>
</dbReference>
<dbReference type="PROSITE" id="PS50011">
    <property type="entry name" value="PROTEIN_KINASE_DOM"/>
    <property type="match status" value="1"/>
</dbReference>
<dbReference type="STRING" id="42249.A0A317SQU7"/>
<feature type="compositionally biased region" description="Basic and acidic residues" evidence="10">
    <location>
        <begin position="281"/>
        <end position="301"/>
    </location>
</feature>
<keyword evidence="7" id="KW-0067">ATP-binding</keyword>
<dbReference type="OrthoDB" id="248923at2759"/>
<dbReference type="GO" id="GO:0004674">
    <property type="term" value="F:protein serine/threonine kinase activity"/>
    <property type="evidence" value="ECO:0007669"/>
    <property type="project" value="UniProtKB-KW"/>
</dbReference>
<proteinExistence type="inferred from homology"/>
<evidence type="ECO:0000256" key="2">
    <source>
        <dbReference type="ARBA" id="ARBA00012513"/>
    </source>
</evidence>
<evidence type="ECO:0000256" key="4">
    <source>
        <dbReference type="ARBA" id="ARBA00022679"/>
    </source>
</evidence>